<feature type="region of interest" description="Disordered" evidence="1">
    <location>
        <begin position="175"/>
        <end position="232"/>
    </location>
</feature>
<dbReference type="WormBase" id="T24C4.2">
    <property type="protein sequence ID" value="CE19593"/>
    <property type="gene ID" value="WBGene00020758"/>
</dbReference>
<dbReference type="HOGENOM" id="CLU_649310_0_0_1"/>
<evidence type="ECO:0007829" key="6">
    <source>
        <dbReference type="PeptideAtlas" id="Q9TZ37"/>
    </source>
</evidence>
<dbReference type="Bgee" id="WBGene00020758">
    <property type="expression patterns" value="Expressed in embryo and 3 other cell types or tissues"/>
</dbReference>
<dbReference type="PANTHER" id="PTHR47086:SF4">
    <property type="entry name" value="BTB DOMAIN-CONTAINING PROTEIN"/>
    <property type="match status" value="1"/>
</dbReference>
<name>Q9TZ37_CAEEL</name>
<dbReference type="PaxDb" id="6239-T24C4.2"/>
<dbReference type="IntAct" id="Q9TZ37">
    <property type="interactions" value="5"/>
</dbReference>
<dbReference type="Proteomes" id="UP000001940">
    <property type="component" value="Chromosome III"/>
</dbReference>
<dbReference type="OrthoDB" id="5915810at2759"/>
<dbReference type="EMBL" id="BX284603">
    <property type="protein sequence ID" value="CCD69956.1"/>
    <property type="molecule type" value="Genomic_DNA"/>
</dbReference>
<dbReference type="InParanoid" id="Q9TZ37"/>
<dbReference type="InterPro" id="IPR048325">
    <property type="entry name" value="ZSWIM3_N"/>
</dbReference>
<keyword evidence="6" id="KW-1267">Proteomics identification</keyword>
<dbReference type="PIR" id="T33667">
    <property type="entry name" value="T33667"/>
</dbReference>
<dbReference type="SMR" id="Q9TZ37"/>
<dbReference type="PeptideAtlas" id="Q9TZ37"/>
<dbReference type="AlphaFoldDB" id="Q9TZ37"/>
<dbReference type="InterPro" id="IPR040854">
    <property type="entry name" value="ZSWIM9"/>
</dbReference>
<feature type="compositionally biased region" description="Basic and acidic residues" evidence="1">
    <location>
        <begin position="210"/>
        <end position="227"/>
    </location>
</feature>
<feature type="compositionally biased region" description="Polar residues" evidence="1">
    <location>
        <begin position="186"/>
        <end position="209"/>
    </location>
</feature>
<evidence type="ECO:0000313" key="5">
    <source>
        <dbReference type="WormBase" id="T24C4.2"/>
    </source>
</evidence>
<evidence type="ECO:0000313" key="3">
    <source>
        <dbReference type="EMBL" id="CCD69956.1"/>
    </source>
</evidence>
<feature type="region of interest" description="Disordered" evidence="1">
    <location>
        <begin position="1"/>
        <end position="42"/>
    </location>
</feature>
<evidence type="ECO:0000313" key="4">
    <source>
        <dbReference type="Proteomes" id="UP000001940"/>
    </source>
</evidence>
<feature type="compositionally biased region" description="Basic and acidic residues" evidence="1">
    <location>
        <begin position="7"/>
        <end position="20"/>
    </location>
</feature>
<protein>
    <submittedName>
        <fullName evidence="3">ZSWIM3 N-terminal domain-containing protein</fullName>
    </submittedName>
</protein>
<dbReference type="eggNOG" id="ENOG502S72Y">
    <property type="taxonomic scope" value="Eukaryota"/>
</dbReference>
<feature type="domain" description="ZSWIM3 N-terminal" evidence="2">
    <location>
        <begin position="56"/>
        <end position="156"/>
    </location>
</feature>
<dbReference type="FunCoup" id="Q9TZ37">
    <property type="interactions" value="950"/>
</dbReference>
<evidence type="ECO:0000256" key="1">
    <source>
        <dbReference type="SAM" id="MobiDB-lite"/>
    </source>
</evidence>
<dbReference type="Pfam" id="PF21599">
    <property type="entry name" value="ZSWIM3_N"/>
    <property type="match status" value="1"/>
</dbReference>
<dbReference type="OMA" id="CNCTAMI"/>
<sequence length="423" mass="47284">MAPPVLKNEDSDLAVREPAAKKSKKSNGKAQAVKSESSESMFMTEATTDENIYPDATFQSYEEFDQKFNVWKAKNLHPFRVASSESLRTEDGSISEKFKYRYVVFHCARYGVPRMRGEGKRPNQNYLPCSCTAMIRLNFQFHEQCLRLTSLETRHSNHTICKDLYEKMCVKEEKRKHVTPRRTMSGPKSRSSSVATAGNADTSLISDRSINVKKEPSEERADSEHSHGQSPVDLHYEVTRPYEVSPSAPISEITTPFVLPTQKVGLNDLVPTSQFSPMDYQSLQNQIILNQVKLNAMTNNVYNPFGNWPASSLVPTPAPPFLTPTPSQVSPALSSSVDENEAPKIFHSLEAVRPIPLRPSQNSAFYQMLNSSSTSPIIAVTKAEVDSVLGAASRLLNDNHLPEDVLHSRVKQLNGLISQWTHS</sequence>
<dbReference type="AGR" id="WB:WBGene00020758"/>
<evidence type="ECO:0000259" key="2">
    <source>
        <dbReference type="Pfam" id="PF21599"/>
    </source>
</evidence>
<accession>Q9TZ37</accession>
<gene>
    <name evidence="3" type="ORF">CELE_T24C4.2</name>
    <name evidence="3 5" type="ORF">T24C4.2</name>
</gene>
<dbReference type="STRING" id="6239.T24C4.2.1"/>
<proteinExistence type="evidence at protein level"/>
<dbReference type="UCSC" id="T24C4.2">
    <property type="organism name" value="c. elegans"/>
</dbReference>
<reference evidence="3 4" key="1">
    <citation type="journal article" date="1998" name="Science">
        <title>Genome sequence of the nematode C. elegans: a platform for investigating biology.</title>
        <authorList>
            <consortium name="The C. elegans sequencing consortium"/>
            <person name="Sulson J.E."/>
            <person name="Waterston R."/>
        </authorList>
    </citation>
    <scope>NUCLEOTIDE SEQUENCE [LARGE SCALE GENOMIC DNA]</scope>
    <source>
        <strain evidence="3 4">Bristol N2</strain>
    </source>
</reference>
<keyword evidence="4" id="KW-1185">Reference proteome</keyword>
<dbReference type="PANTHER" id="PTHR47086">
    <property type="entry name" value="BTB DOMAIN-CONTAINING PROTEIN"/>
    <property type="match status" value="1"/>
</dbReference>
<organism evidence="3 4">
    <name type="scientific">Caenorhabditis elegans</name>
    <dbReference type="NCBI Taxonomy" id="6239"/>
    <lineage>
        <taxon>Eukaryota</taxon>
        <taxon>Metazoa</taxon>
        <taxon>Ecdysozoa</taxon>
        <taxon>Nematoda</taxon>
        <taxon>Chromadorea</taxon>
        <taxon>Rhabditida</taxon>
        <taxon>Rhabditina</taxon>
        <taxon>Rhabditomorpha</taxon>
        <taxon>Rhabditoidea</taxon>
        <taxon>Rhabditidae</taxon>
        <taxon>Peloderinae</taxon>
        <taxon>Caenorhabditis</taxon>
    </lineage>
</organism>